<evidence type="ECO:0000313" key="1">
    <source>
        <dbReference type="EMBL" id="SLM46843.1"/>
    </source>
</evidence>
<accession>A0A1W1I1Z3</accession>
<sequence>MGIESDTDSGRTSSRALHYSSPCARCGGLMVNHFLTDLLNHAGELEIEMLRCVQCGEVVDSVILRNRLRQVAMMVKNSEPSGRSIARRMSA</sequence>
<organism evidence="1 2">
    <name type="scientific">Nitrospira japonica</name>
    <dbReference type="NCBI Taxonomy" id="1325564"/>
    <lineage>
        <taxon>Bacteria</taxon>
        <taxon>Pseudomonadati</taxon>
        <taxon>Nitrospirota</taxon>
        <taxon>Nitrospiria</taxon>
        <taxon>Nitrospirales</taxon>
        <taxon>Nitrospiraceae</taxon>
        <taxon>Nitrospira</taxon>
    </lineage>
</organism>
<dbReference type="KEGG" id="nja:NSJP_0671"/>
<dbReference type="Proteomes" id="UP000192042">
    <property type="component" value="Chromosome I"/>
</dbReference>
<dbReference type="EMBL" id="LT828648">
    <property type="protein sequence ID" value="SLM46843.1"/>
    <property type="molecule type" value="Genomic_DNA"/>
</dbReference>
<gene>
    <name evidence="1" type="ORF">NSJP_0671</name>
</gene>
<protein>
    <submittedName>
        <fullName evidence="1">Uncharacterized protein</fullName>
    </submittedName>
</protein>
<keyword evidence="2" id="KW-1185">Reference proteome</keyword>
<name>A0A1W1I1Z3_9BACT</name>
<reference evidence="1 2" key="1">
    <citation type="submission" date="2017-03" db="EMBL/GenBank/DDBJ databases">
        <authorList>
            <person name="Afonso C.L."/>
            <person name="Miller P.J."/>
            <person name="Scott M.A."/>
            <person name="Spackman E."/>
            <person name="Goraichik I."/>
            <person name="Dimitrov K.M."/>
            <person name="Suarez D.L."/>
            <person name="Swayne D.E."/>
        </authorList>
    </citation>
    <scope>NUCLEOTIDE SEQUENCE [LARGE SCALE GENOMIC DNA]</scope>
    <source>
        <strain evidence="1">Genome sequencing of Nitrospira japonica strain NJ11</strain>
    </source>
</reference>
<dbReference type="STRING" id="1325564.NSJP_0671"/>
<proteinExistence type="predicted"/>
<evidence type="ECO:0000313" key="2">
    <source>
        <dbReference type="Proteomes" id="UP000192042"/>
    </source>
</evidence>
<dbReference type="AlphaFoldDB" id="A0A1W1I1Z3"/>